<gene>
    <name evidence="2" type="ORF">F2Q69_00037361</name>
</gene>
<comment type="caution">
    <text evidence="2">The sequence shown here is derived from an EMBL/GenBank/DDBJ whole genome shotgun (WGS) entry which is preliminary data.</text>
</comment>
<dbReference type="EMBL" id="QGKX02000004">
    <property type="protein sequence ID" value="KAF3601529.1"/>
    <property type="molecule type" value="Genomic_DNA"/>
</dbReference>
<dbReference type="Proteomes" id="UP000712600">
    <property type="component" value="Unassembled WGS sequence"/>
</dbReference>
<reference evidence="2" key="1">
    <citation type="submission" date="2019-12" db="EMBL/GenBank/DDBJ databases">
        <title>Genome sequencing and annotation of Brassica cretica.</title>
        <authorList>
            <person name="Studholme D.J."/>
            <person name="Sarris P."/>
        </authorList>
    </citation>
    <scope>NUCLEOTIDE SEQUENCE</scope>
    <source>
        <strain evidence="2">PFS-109/04</strain>
        <tissue evidence="2">Leaf</tissue>
    </source>
</reference>
<proteinExistence type="predicted"/>
<evidence type="ECO:0000313" key="2">
    <source>
        <dbReference type="EMBL" id="KAF3601529.1"/>
    </source>
</evidence>
<feature type="region of interest" description="Disordered" evidence="1">
    <location>
        <begin position="14"/>
        <end position="42"/>
    </location>
</feature>
<evidence type="ECO:0000313" key="3">
    <source>
        <dbReference type="Proteomes" id="UP000712600"/>
    </source>
</evidence>
<protein>
    <submittedName>
        <fullName evidence="2">Uncharacterized protein</fullName>
    </submittedName>
</protein>
<organism evidence="2 3">
    <name type="scientific">Brassica cretica</name>
    <name type="common">Mustard</name>
    <dbReference type="NCBI Taxonomy" id="69181"/>
    <lineage>
        <taxon>Eukaryota</taxon>
        <taxon>Viridiplantae</taxon>
        <taxon>Streptophyta</taxon>
        <taxon>Embryophyta</taxon>
        <taxon>Tracheophyta</taxon>
        <taxon>Spermatophyta</taxon>
        <taxon>Magnoliopsida</taxon>
        <taxon>eudicotyledons</taxon>
        <taxon>Gunneridae</taxon>
        <taxon>Pentapetalae</taxon>
        <taxon>rosids</taxon>
        <taxon>malvids</taxon>
        <taxon>Brassicales</taxon>
        <taxon>Brassicaceae</taxon>
        <taxon>Brassiceae</taxon>
        <taxon>Brassica</taxon>
    </lineage>
</organism>
<dbReference type="AlphaFoldDB" id="A0A8S9SL10"/>
<sequence length="124" mass="14019">MHARHDPALLDPAWKLRNRHRESSHQSPRGRAVSSSQSGSRLTVGIQIRRREARELLLGVVLSDRGFLLRRLATSSNSGSAKRKLSILSNGGFFHFAQQVLELLVRYKRAYNFVSCRNILTLAP</sequence>
<accession>A0A8S9SL10</accession>
<evidence type="ECO:0000256" key="1">
    <source>
        <dbReference type="SAM" id="MobiDB-lite"/>
    </source>
</evidence>
<name>A0A8S9SL10_BRACR</name>